<proteinExistence type="predicted"/>
<dbReference type="EMBL" id="JABSTR010000001">
    <property type="protein sequence ID" value="KAH9362374.1"/>
    <property type="molecule type" value="Genomic_DNA"/>
</dbReference>
<dbReference type="Proteomes" id="UP000821853">
    <property type="component" value="Chromosome 1"/>
</dbReference>
<gene>
    <name evidence="1" type="ORF">HPB48_018026</name>
</gene>
<accession>A0A9J6F859</accession>
<organism evidence="1 2">
    <name type="scientific">Haemaphysalis longicornis</name>
    <name type="common">Bush tick</name>
    <dbReference type="NCBI Taxonomy" id="44386"/>
    <lineage>
        <taxon>Eukaryota</taxon>
        <taxon>Metazoa</taxon>
        <taxon>Ecdysozoa</taxon>
        <taxon>Arthropoda</taxon>
        <taxon>Chelicerata</taxon>
        <taxon>Arachnida</taxon>
        <taxon>Acari</taxon>
        <taxon>Parasitiformes</taxon>
        <taxon>Ixodida</taxon>
        <taxon>Ixodoidea</taxon>
        <taxon>Ixodidae</taxon>
        <taxon>Haemaphysalinae</taxon>
        <taxon>Haemaphysalis</taxon>
    </lineage>
</organism>
<evidence type="ECO:0000313" key="2">
    <source>
        <dbReference type="Proteomes" id="UP000821853"/>
    </source>
</evidence>
<reference evidence="1 2" key="1">
    <citation type="journal article" date="2020" name="Cell">
        <title>Large-Scale Comparative Analyses of Tick Genomes Elucidate Their Genetic Diversity and Vector Capacities.</title>
        <authorList>
            <consortium name="Tick Genome and Microbiome Consortium (TIGMIC)"/>
            <person name="Jia N."/>
            <person name="Wang J."/>
            <person name="Shi W."/>
            <person name="Du L."/>
            <person name="Sun Y."/>
            <person name="Zhan W."/>
            <person name="Jiang J.F."/>
            <person name="Wang Q."/>
            <person name="Zhang B."/>
            <person name="Ji P."/>
            <person name="Bell-Sakyi L."/>
            <person name="Cui X.M."/>
            <person name="Yuan T.T."/>
            <person name="Jiang B.G."/>
            <person name="Yang W.F."/>
            <person name="Lam T.T."/>
            <person name="Chang Q.C."/>
            <person name="Ding S.J."/>
            <person name="Wang X.J."/>
            <person name="Zhu J.G."/>
            <person name="Ruan X.D."/>
            <person name="Zhao L."/>
            <person name="Wei J.T."/>
            <person name="Ye R.Z."/>
            <person name="Que T.C."/>
            <person name="Du C.H."/>
            <person name="Zhou Y.H."/>
            <person name="Cheng J.X."/>
            <person name="Dai P.F."/>
            <person name="Guo W.B."/>
            <person name="Han X.H."/>
            <person name="Huang E.J."/>
            <person name="Li L.F."/>
            <person name="Wei W."/>
            <person name="Gao Y.C."/>
            <person name="Liu J.Z."/>
            <person name="Shao H.Z."/>
            <person name="Wang X."/>
            <person name="Wang C.C."/>
            <person name="Yang T.C."/>
            <person name="Huo Q.B."/>
            <person name="Li W."/>
            <person name="Chen H.Y."/>
            <person name="Chen S.E."/>
            <person name="Zhou L.G."/>
            <person name="Ni X.B."/>
            <person name="Tian J.H."/>
            <person name="Sheng Y."/>
            <person name="Liu T."/>
            <person name="Pan Y.S."/>
            <person name="Xia L.Y."/>
            <person name="Li J."/>
            <person name="Zhao F."/>
            <person name="Cao W.C."/>
        </authorList>
    </citation>
    <scope>NUCLEOTIDE SEQUENCE [LARGE SCALE GENOMIC DNA]</scope>
    <source>
        <strain evidence="1">HaeL-2018</strain>
    </source>
</reference>
<keyword evidence="2" id="KW-1185">Reference proteome</keyword>
<evidence type="ECO:0000313" key="1">
    <source>
        <dbReference type="EMBL" id="KAH9362374.1"/>
    </source>
</evidence>
<dbReference type="VEuPathDB" id="VectorBase:HLOH_043787"/>
<name>A0A9J6F859_HAELO</name>
<sequence>MKQLKCCRDVNERGIVIVSSSAFKEFPELTPSQLAQMLMYFYTIPKIRIVGISSLDFYFMP</sequence>
<comment type="caution">
    <text evidence="1">The sequence shown here is derived from an EMBL/GenBank/DDBJ whole genome shotgun (WGS) entry which is preliminary data.</text>
</comment>
<dbReference type="AlphaFoldDB" id="A0A9J6F859"/>
<protein>
    <submittedName>
        <fullName evidence="1">Uncharacterized protein</fullName>
    </submittedName>
</protein>